<proteinExistence type="predicted"/>
<dbReference type="EMBL" id="FQWM01000001">
    <property type="protein sequence ID" value="SHG39484.1"/>
    <property type="molecule type" value="Genomic_DNA"/>
</dbReference>
<dbReference type="SUPFAM" id="SSF69848">
    <property type="entry name" value="LCCL domain"/>
    <property type="match status" value="1"/>
</dbReference>
<dbReference type="Proteomes" id="UP000184211">
    <property type="component" value="Unassembled WGS sequence"/>
</dbReference>
<feature type="signal peptide" evidence="1">
    <location>
        <begin position="1"/>
        <end position="28"/>
    </location>
</feature>
<accession>A0A1M5JFY8</accession>
<reference evidence="4" key="1">
    <citation type="submission" date="2016-11" db="EMBL/GenBank/DDBJ databases">
        <authorList>
            <person name="Varghese N."/>
            <person name="Submissions S."/>
        </authorList>
    </citation>
    <scope>NUCLEOTIDE SEQUENCE [LARGE SCALE GENOMIC DNA]</scope>
    <source>
        <strain evidence="4">DSM 28223</strain>
    </source>
</reference>
<dbReference type="InterPro" id="IPR004043">
    <property type="entry name" value="LCCL"/>
</dbReference>
<feature type="domain" description="LCCL" evidence="2">
    <location>
        <begin position="69"/>
        <end position="118"/>
    </location>
</feature>
<evidence type="ECO:0000313" key="4">
    <source>
        <dbReference type="Proteomes" id="UP000184211"/>
    </source>
</evidence>
<organism evidence="3 4">
    <name type="scientific">Cognatishimia maritima</name>
    <dbReference type="NCBI Taxonomy" id="870908"/>
    <lineage>
        <taxon>Bacteria</taxon>
        <taxon>Pseudomonadati</taxon>
        <taxon>Pseudomonadota</taxon>
        <taxon>Alphaproteobacteria</taxon>
        <taxon>Rhodobacterales</taxon>
        <taxon>Paracoccaceae</taxon>
        <taxon>Cognatishimia</taxon>
    </lineage>
</organism>
<dbReference type="SMART" id="SM00603">
    <property type="entry name" value="LCCL"/>
    <property type="match status" value="1"/>
</dbReference>
<gene>
    <name evidence="3" type="ORF">SAMN04488044_0648</name>
</gene>
<sequence>MQQTTKSWLATGLCLGVLSIATSGDALASDLPDCPIQFAARGDAEPFSTEPFDCHCTAEARNLRGGYAYGSGPYDGISNICMVALHAGATGKDGGDVHVIPGPGLESYTGTLANGVFSADWEWPSQFGAFDVVPYPGN</sequence>
<dbReference type="InterPro" id="IPR036609">
    <property type="entry name" value="LCCL_sf"/>
</dbReference>
<name>A0A1M5JFY8_9RHOB</name>
<keyword evidence="4" id="KW-1185">Reference proteome</keyword>
<dbReference type="Pfam" id="PF03815">
    <property type="entry name" value="LCCL"/>
    <property type="match status" value="1"/>
</dbReference>
<evidence type="ECO:0000256" key="1">
    <source>
        <dbReference type="SAM" id="SignalP"/>
    </source>
</evidence>
<dbReference type="Gene3D" id="2.170.130.20">
    <property type="entry name" value="LCCL-like domain"/>
    <property type="match status" value="1"/>
</dbReference>
<keyword evidence="1" id="KW-0732">Signal</keyword>
<dbReference type="AlphaFoldDB" id="A0A1M5JFY8"/>
<evidence type="ECO:0000259" key="2">
    <source>
        <dbReference type="PROSITE" id="PS50820"/>
    </source>
</evidence>
<feature type="chain" id="PRO_5013313813" evidence="1">
    <location>
        <begin position="29"/>
        <end position="138"/>
    </location>
</feature>
<evidence type="ECO:0000313" key="3">
    <source>
        <dbReference type="EMBL" id="SHG39484.1"/>
    </source>
</evidence>
<dbReference type="PROSITE" id="PS50820">
    <property type="entry name" value="LCCL"/>
    <property type="match status" value="1"/>
</dbReference>
<protein>
    <submittedName>
        <fullName evidence="3">LCCL domain-containing protein</fullName>
    </submittedName>
</protein>